<dbReference type="KEGG" id="gba:J421_1518"/>
<dbReference type="EMBL" id="CP007128">
    <property type="protein sequence ID" value="AHG89055.1"/>
    <property type="molecule type" value="Genomic_DNA"/>
</dbReference>
<dbReference type="PANTHER" id="PTHR30562">
    <property type="entry name" value="UVRC/OXIDOREDUCTASE"/>
    <property type="match status" value="1"/>
</dbReference>
<dbReference type="GO" id="GO:0009380">
    <property type="term" value="C:excinuclease repair complex"/>
    <property type="evidence" value="ECO:0007669"/>
    <property type="project" value="TreeGrafter"/>
</dbReference>
<dbReference type="SMART" id="SM00465">
    <property type="entry name" value="GIYc"/>
    <property type="match status" value="1"/>
</dbReference>
<organism evidence="4 5">
    <name type="scientific">Gemmatirosa kalamazoonensis</name>
    <dbReference type="NCBI Taxonomy" id="861299"/>
    <lineage>
        <taxon>Bacteria</taxon>
        <taxon>Pseudomonadati</taxon>
        <taxon>Gemmatimonadota</taxon>
        <taxon>Gemmatimonadia</taxon>
        <taxon>Gemmatimonadales</taxon>
        <taxon>Gemmatimonadaceae</taxon>
        <taxon>Gemmatirosa</taxon>
    </lineage>
</organism>
<dbReference type="SUPFAM" id="SSF46600">
    <property type="entry name" value="C-terminal UvrC-binding domain of UvrB"/>
    <property type="match status" value="1"/>
</dbReference>
<dbReference type="InterPro" id="IPR047296">
    <property type="entry name" value="GIY-YIG_UvrC_Cho"/>
</dbReference>
<gene>
    <name evidence="4" type="ORF">J421_1518</name>
</gene>
<keyword evidence="1" id="KW-0227">DNA damage</keyword>
<feature type="domain" description="GIY-YIG" evidence="3">
    <location>
        <begin position="48"/>
        <end position="129"/>
    </location>
</feature>
<accession>W0RFE0</accession>
<protein>
    <submittedName>
        <fullName evidence="4">Excinuclease ABC C subunit domain protein</fullName>
    </submittedName>
</protein>
<name>W0RFE0_9BACT</name>
<dbReference type="GO" id="GO:0009432">
    <property type="term" value="P:SOS response"/>
    <property type="evidence" value="ECO:0007669"/>
    <property type="project" value="UniProtKB-KW"/>
</dbReference>
<keyword evidence="1" id="KW-0742">SOS response</keyword>
<dbReference type="Gene3D" id="3.40.1440.10">
    <property type="entry name" value="GIY-YIG endonuclease"/>
    <property type="match status" value="1"/>
</dbReference>
<dbReference type="eggNOG" id="COG0322">
    <property type="taxonomic scope" value="Bacteria"/>
</dbReference>
<dbReference type="Pfam" id="PF01541">
    <property type="entry name" value="GIY-YIG"/>
    <property type="match status" value="1"/>
</dbReference>
<dbReference type="SUPFAM" id="SSF82771">
    <property type="entry name" value="GIY-YIG endonuclease"/>
    <property type="match status" value="1"/>
</dbReference>
<dbReference type="STRING" id="861299.J421_1518"/>
<dbReference type="InterPro" id="IPR036876">
    <property type="entry name" value="UVR_dom_sf"/>
</dbReference>
<evidence type="ECO:0000256" key="2">
    <source>
        <dbReference type="SAM" id="MobiDB-lite"/>
    </source>
</evidence>
<dbReference type="InterPro" id="IPR050066">
    <property type="entry name" value="UvrABC_protein_C"/>
</dbReference>
<feature type="region of interest" description="Disordered" evidence="2">
    <location>
        <begin position="1"/>
        <end position="20"/>
    </location>
</feature>
<dbReference type="RefSeq" id="WP_025410570.1">
    <property type="nucleotide sequence ID" value="NZ_CP007128.1"/>
</dbReference>
<dbReference type="InterPro" id="IPR035901">
    <property type="entry name" value="GIY-YIG_endonuc_sf"/>
</dbReference>
<dbReference type="AlphaFoldDB" id="W0RFE0"/>
<dbReference type="GO" id="GO:0006289">
    <property type="term" value="P:nucleotide-excision repair"/>
    <property type="evidence" value="ECO:0007669"/>
    <property type="project" value="InterPro"/>
</dbReference>
<dbReference type="InParanoid" id="W0RFE0"/>
<dbReference type="Proteomes" id="UP000019151">
    <property type="component" value="Chromosome"/>
</dbReference>
<dbReference type="InterPro" id="IPR000305">
    <property type="entry name" value="GIY-YIG_endonuc"/>
</dbReference>
<dbReference type="OrthoDB" id="9803913at2"/>
<dbReference type="CDD" id="cd10434">
    <property type="entry name" value="GIY-YIG_UvrC_Cho"/>
    <property type="match status" value="1"/>
</dbReference>
<dbReference type="PROSITE" id="PS50164">
    <property type="entry name" value="GIY_YIG"/>
    <property type="match status" value="1"/>
</dbReference>
<keyword evidence="5" id="KW-1185">Reference proteome</keyword>
<evidence type="ECO:0000256" key="1">
    <source>
        <dbReference type="ARBA" id="ARBA00023236"/>
    </source>
</evidence>
<proteinExistence type="predicted"/>
<dbReference type="PANTHER" id="PTHR30562:SF1">
    <property type="entry name" value="UVRABC SYSTEM PROTEIN C"/>
    <property type="match status" value="1"/>
</dbReference>
<evidence type="ECO:0000313" key="5">
    <source>
        <dbReference type="Proteomes" id="UP000019151"/>
    </source>
</evidence>
<evidence type="ECO:0000259" key="3">
    <source>
        <dbReference type="PROSITE" id="PS50164"/>
    </source>
</evidence>
<dbReference type="HOGENOM" id="CLU_014841_4_0_0"/>
<reference evidence="4 5" key="1">
    <citation type="journal article" date="2014" name="Genome Announc.">
        <title>Genome Sequence and Methylome of Soil Bacterium Gemmatirosa kalamazoonensis KBS708T, a Member of the Rarely Cultivated Gemmatimonadetes Phylum.</title>
        <authorList>
            <person name="Debruyn J.M."/>
            <person name="Radosevich M."/>
            <person name="Wommack K.E."/>
            <person name="Polson S.W."/>
            <person name="Hauser L.J."/>
            <person name="Fawaz M.N."/>
            <person name="Korlach J."/>
            <person name="Tsai Y.C."/>
        </authorList>
    </citation>
    <scope>NUCLEOTIDE SEQUENCE [LARGE SCALE GENOMIC DNA]</scope>
    <source>
        <strain evidence="4 5">KBS708</strain>
    </source>
</reference>
<evidence type="ECO:0000313" key="4">
    <source>
        <dbReference type="EMBL" id="AHG89055.1"/>
    </source>
</evidence>
<sequence length="419" mass="46302">MSPSPRRSRPPQLRAPVASDDLRHVAYGPAPVAVRRQLRARVAAEAENRPGVYRMLGATGLVLYVGKSSRLRTRLLSYFQSARKRRRRDRQSRIVRMAHAIEWEYCHDEFAALLRELRLIKQHRPRFNIAMNVDEIRRGWLGLTSGPVPGLRLVLRSDDPEAAVLYGPFRRLSMLGDAMRALAEATGIRDCDLSTGGLAFADAPAKRRRGTARVVPVPTMTAAGGTLGEGGGAPLVPSPRSPGCLRYELGGCLGPCVGAPLAAAYAERVQEARDFLAGRTRRPIETLRGAMLAAAEAWHFERAGSLKTKLEALEWLAERLARFHAGADRLSFVHRARGHDGSERLYLVRRGTVRAERPAPTTSTEERELAALVQRVYEGPDPSGADIPTHDLEEFYLVASWFRKHPPQRVRVAGARAGS</sequence>